<dbReference type="HOGENOM" id="CLU_2956853_0_0_10"/>
<keyword evidence="1" id="KW-0472">Membrane</keyword>
<name>L1N5K7_9BACT</name>
<organism evidence="2 3">
    <name type="scientific">Hoylesella saccharolytica F0055</name>
    <dbReference type="NCBI Taxonomy" id="1127699"/>
    <lineage>
        <taxon>Bacteria</taxon>
        <taxon>Pseudomonadati</taxon>
        <taxon>Bacteroidota</taxon>
        <taxon>Bacteroidia</taxon>
        <taxon>Bacteroidales</taxon>
        <taxon>Prevotellaceae</taxon>
        <taxon>Hoylesella</taxon>
    </lineage>
</organism>
<comment type="caution">
    <text evidence="2">The sequence shown here is derived from an EMBL/GenBank/DDBJ whole genome shotgun (WGS) entry which is preliminary data.</text>
</comment>
<gene>
    <name evidence="2" type="ORF">HMPREF9151_01898</name>
</gene>
<keyword evidence="3" id="KW-1185">Reference proteome</keyword>
<evidence type="ECO:0000256" key="1">
    <source>
        <dbReference type="SAM" id="Phobius"/>
    </source>
</evidence>
<evidence type="ECO:0000313" key="3">
    <source>
        <dbReference type="Proteomes" id="UP000010433"/>
    </source>
</evidence>
<protein>
    <submittedName>
        <fullName evidence="2">Uncharacterized protein</fullName>
    </submittedName>
</protein>
<evidence type="ECO:0000313" key="2">
    <source>
        <dbReference type="EMBL" id="EKX98778.1"/>
    </source>
</evidence>
<dbReference type="EMBL" id="AMEP01000108">
    <property type="protein sequence ID" value="EKX98778.1"/>
    <property type="molecule type" value="Genomic_DNA"/>
</dbReference>
<keyword evidence="1" id="KW-0812">Transmembrane</keyword>
<dbReference type="STRING" id="1127699.HMPREF9151_01898"/>
<feature type="transmembrane region" description="Helical" evidence="1">
    <location>
        <begin position="12"/>
        <end position="32"/>
    </location>
</feature>
<proteinExistence type="predicted"/>
<keyword evidence="1" id="KW-1133">Transmembrane helix</keyword>
<sequence>MKKWLTPLHSLLYIVASASFHPFTFSPLHFCLGRWKMQGREKLRIRKVNYRLKTINISV</sequence>
<dbReference type="AlphaFoldDB" id="L1N5K7"/>
<accession>L1N5K7</accession>
<reference evidence="2 3" key="1">
    <citation type="submission" date="2012-05" db="EMBL/GenBank/DDBJ databases">
        <authorList>
            <person name="Weinstock G."/>
            <person name="Sodergren E."/>
            <person name="Lobos E.A."/>
            <person name="Fulton L."/>
            <person name="Fulton R."/>
            <person name="Courtney L."/>
            <person name="Fronick C."/>
            <person name="O'Laughlin M."/>
            <person name="Godfrey J."/>
            <person name="Wilson R.M."/>
            <person name="Miner T."/>
            <person name="Farmer C."/>
            <person name="Delehaunty K."/>
            <person name="Cordes M."/>
            <person name="Minx P."/>
            <person name="Tomlinson C."/>
            <person name="Chen J."/>
            <person name="Wollam A."/>
            <person name="Pepin K.H."/>
            <person name="Bhonagiri V."/>
            <person name="Zhang X."/>
            <person name="Suruliraj S."/>
            <person name="Warren W."/>
            <person name="Mitreva M."/>
            <person name="Mardis E.R."/>
            <person name="Wilson R.K."/>
        </authorList>
    </citation>
    <scope>NUCLEOTIDE SEQUENCE [LARGE SCALE GENOMIC DNA]</scope>
    <source>
        <strain evidence="2 3">F0055</strain>
    </source>
</reference>
<dbReference type="Proteomes" id="UP000010433">
    <property type="component" value="Unassembled WGS sequence"/>
</dbReference>